<dbReference type="OrthoDB" id="5376498at2759"/>
<proteinExistence type="predicted"/>
<evidence type="ECO:0000256" key="1">
    <source>
        <dbReference type="SAM" id="MobiDB-lite"/>
    </source>
</evidence>
<reference evidence="4" key="2">
    <citation type="submission" date="2020-04" db="EMBL/GenBank/DDBJ databases">
        <authorList>
            <consortium name="NCBI Genome Project"/>
        </authorList>
    </citation>
    <scope>NUCLEOTIDE SEQUENCE</scope>
    <source>
        <strain evidence="4">CBS 781.70</strain>
    </source>
</reference>
<reference evidence="2 4" key="1">
    <citation type="submission" date="2020-01" db="EMBL/GenBank/DDBJ databases">
        <authorList>
            <consortium name="DOE Joint Genome Institute"/>
            <person name="Haridas S."/>
            <person name="Albert R."/>
            <person name="Binder M."/>
            <person name="Bloem J."/>
            <person name="Labutti K."/>
            <person name="Salamov A."/>
            <person name="Andreopoulos B."/>
            <person name="Baker S.E."/>
            <person name="Barry K."/>
            <person name="Bills G."/>
            <person name="Bluhm B.H."/>
            <person name="Cannon C."/>
            <person name="Castanera R."/>
            <person name="Culley D.E."/>
            <person name="Daum C."/>
            <person name="Ezra D."/>
            <person name="Gonzalez J.B."/>
            <person name="Henrissat B."/>
            <person name="Kuo A."/>
            <person name="Liang C."/>
            <person name="Lipzen A."/>
            <person name="Lutzoni F."/>
            <person name="Magnuson J."/>
            <person name="Mondo S."/>
            <person name="Nolan M."/>
            <person name="Ohm R."/>
            <person name="Pangilinan J."/>
            <person name="Park H.-J."/>
            <person name="Ramirez L."/>
            <person name="Alfaro M."/>
            <person name="Sun H."/>
            <person name="Tritt A."/>
            <person name="Yoshinaga Y."/>
            <person name="Zwiers L.-H."/>
            <person name="Turgeon B.G."/>
            <person name="Goodwin S.B."/>
            <person name="Spatafora J.W."/>
            <person name="Crous P.W."/>
            <person name="Grigoriev I.V."/>
        </authorList>
    </citation>
    <scope>NUCLEOTIDE SEQUENCE</scope>
    <source>
        <strain evidence="2 4">CBS 781.70</strain>
    </source>
</reference>
<sequence length="164" mass="18156">MPAQKPNPGTWTFRLKYHMTTVLLHVDPLENLSSVKAELLKALQETTPTEELNGKPLPEGPEQFRLAQPNNINDPLSGWTQIDPNPFEDEGDGSRGRRKGKTAAGQSVKAMGLQDNAVLAFQWGEKDKNIDDGDMDVEEEEWDVVIPSSEDVFDDENEGGVAPQ</sequence>
<evidence type="ECO:0000313" key="4">
    <source>
        <dbReference type="RefSeq" id="XP_033537871.1"/>
    </source>
</evidence>
<dbReference type="RefSeq" id="XP_033537871.1">
    <property type="nucleotide sequence ID" value="XM_033678598.1"/>
</dbReference>
<keyword evidence="3" id="KW-1185">Reference proteome</keyword>
<dbReference type="EMBL" id="ML975150">
    <property type="protein sequence ID" value="KAF1816240.1"/>
    <property type="molecule type" value="Genomic_DNA"/>
</dbReference>
<name>A0A6G1GEE7_9PEZI</name>
<dbReference type="AlphaFoldDB" id="A0A6G1GEE7"/>
<dbReference type="GeneID" id="54419168"/>
<organism evidence="2">
    <name type="scientific">Eremomyces bilateralis CBS 781.70</name>
    <dbReference type="NCBI Taxonomy" id="1392243"/>
    <lineage>
        <taxon>Eukaryota</taxon>
        <taxon>Fungi</taxon>
        <taxon>Dikarya</taxon>
        <taxon>Ascomycota</taxon>
        <taxon>Pezizomycotina</taxon>
        <taxon>Dothideomycetes</taxon>
        <taxon>Dothideomycetes incertae sedis</taxon>
        <taxon>Eremomycetales</taxon>
        <taxon>Eremomycetaceae</taxon>
        <taxon>Eremomyces</taxon>
    </lineage>
</organism>
<protein>
    <submittedName>
        <fullName evidence="2 4">Uncharacterized protein</fullName>
    </submittedName>
</protein>
<feature type="region of interest" description="Disordered" evidence="1">
    <location>
        <begin position="45"/>
        <end position="108"/>
    </location>
</feature>
<evidence type="ECO:0000313" key="3">
    <source>
        <dbReference type="Proteomes" id="UP000504638"/>
    </source>
</evidence>
<gene>
    <name evidence="2 4" type="ORF">P152DRAFT_454499</name>
</gene>
<evidence type="ECO:0000313" key="2">
    <source>
        <dbReference type="EMBL" id="KAF1816240.1"/>
    </source>
</evidence>
<dbReference type="Proteomes" id="UP000504638">
    <property type="component" value="Unplaced"/>
</dbReference>
<feature type="compositionally biased region" description="Polar residues" evidence="1">
    <location>
        <begin position="68"/>
        <end position="83"/>
    </location>
</feature>
<reference evidence="4" key="3">
    <citation type="submission" date="2025-04" db="UniProtKB">
        <authorList>
            <consortium name="RefSeq"/>
        </authorList>
    </citation>
    <scope>IDENTIFICATION</scope>
    <source>
        <strain evidence="4">CBS 781.70</strain>
    </source>
</reference>
<accession>A0A6G1GEE7</accession>